<keyword evidence="1" id="KW-0175">Coiled coil</keyword>
<organism evidence="3 4">
    <name type="scientific">Bimuria novae-zelandiae CBS 107.79</name>
    <dbReference type="NCBI Taxonomy" id="1447943"/>
    <lineage>
        <taxon>Eukaryota</taxon>
        <taxon>Fungi</taxon>
        <taxon>Dikarya</taxon>
        <taxon>Ascomycota</taxon>
        <taxon>Pezizomycotina</taxon>
        <taxon>Dothideomycetes</taxon>
        <taxon>Pleosporomycetidae</taxon>
        <taxon>Pleosporales</taxon>
        <taxon>Massarineae</taxon>
        <taxon>Didymosphaeriaceae</taxon>
        <taxon>Bimuria</taxon>
    </lineage>
</organism>
<evidence type="ECO:0000256" key="1">
    <source>
        <dbReference type="SAM" id="Coils"/>
    </source>
</evidence>
<protein>
    <submittedName>
        <fullName evidence="3">Uncharacterized protein</fullName>
    </submittedName>
</protein>
<feature type="coiled-coil region" evidence="1">
    <location>
        <begin position="47"/>
        <end position="74"/>
    </location>
</feature>
<evidence type="ECO:0000313" key="4">
    <source>
        <dbReference type="Proteomes" id="UP000800036"/>
    </source>
</evidence>
<dbReference type="EMBL" id="ML976729">
    <property type="protein sequence ID" value="KAF1967663.1"/>
    <property type="molecule type" value="Genomic_DNA"/>
</dbReference>
<keyword evidence="4" id="KW-1185">Reference proteome</keyword>
<feature type="non-terminal residue" evidence="3">
    <location>
        <position position="126"/>
    </location>
</feature>
<accession>A0A6A5UR36</accession>
<gene>
    <name evidence="3" type="ORF">BU23DRAFT_381077</name>
</gene>
<dbReference type="Proteomes" id="UP000800036">
    <property type="component" value="Unassembled WGS sequence"/>
</dbReference>
<evidence type="ECO:0000313" key="3">
    <source>
        <dbReference type="EMBL" id="KAF1967663.1"/>
    </source>
</evidence>
<proteinExistence type="predicted"/>
<evidence type="ECO:0000256" key="2">
    <source>
        <dbReference type="SAM" id="MobiDB-lite"/>
    </source>
</evidence>
<feature type="non-terminal residue" evidence="3">
    <location>
        <position position="1"/>
    </location>
</feature>
<dbReference type="OrthoDB" id="3662064at2759"/>
<feature type="region of interest" description="Disordered" evidence="2">
    <location>
        <begin position="23"/>
        <end position="45"/>
    </location>
</feature>
<reference evidence="3" key="1">
    <citation type="journal article" date="2020" name="Stud. Mycol.">
        <title>101 Dothideomycetes genomes: a test case for predicting lifestyles and emergence of pathogens.</title>
        <authorList>
            <person name="Haridas S."/>
            <person name="Albert R."/>
            <person name="Binder M."/>
            <person name="Bloem J."/>
            <person name="Labutti K."/>
            <person name="Salamov A."/>
            <person name="Andreopoulos B."/>
            <person name="Baker S."/>
            <person name="Barry K."/>
            <person name="Bills G."/>
            <person name="Bluhm B."/>
            <person name="Cannon C."/>
            <person name="Castanera R."/>
            <person name="Culley D."/>
            <person name="Daum C."/>
            <person name="Ezra D."/>
            <person name="Gonzalez J."/>
            <person name="Henrissat B."/>
            <person name="Kuo A."/>
            <person name="Liang C."/>
            <person name="Lipzen A."/>
            <person name="Lutzoni F."/>
            <person name="Magnuson J."/>
            <person name="Mondo S."/>
            <person name="Nolan M."/>
            <person name="Ohm R."/>
            <person name="Pangilinan J."/>
            <person name="Park H.-J."/>
            <person name="Ramirez L."/>
            <person name="Alfaro M."/>
            <person name="Sun H."/>
            <person name="Tritt A."/>
            <person name="Yoshinaga Y."/>
            <person name="Zwiers L.-H."/>
            <person name="Turgeon B."/>
            <person name="Goodwin S."/>
            <person name="Spatafora J."/>
            <person name="Crous P."/>
            <person name="Grigoriev I."/>
        </authorList>
    </citation>
    <scope>NUCLEOTIDE SEQUENCE</scope>
    <source>
        <strain evidence="3">CBS 107.79</strain>
    </source>
</reference>
<dbReference type="AlphaFoldDB" id="A0A6A5UR36"/>
<name>A0A6A5UR36_9PLEO</name>
<sequence>SLPTIPEHEWGLGWDEDFFVEPGSSYARPEQVPGPPAKERPTNEAVSSQVLKELSNLSDQVQQLRRDISELQDICSQRLDRLEKMVVVAQRYVNDLVPWSMEVHEKYSRLLEVAERQENKTDSSST</sequence>